<feature type="compositionally biased region" description="Polar residues" evidence="1">
    <location>
        <begin position="1"/>
        <end position="18"/>
    </location>
</feature>
<organism evidence="2 3">
    <name type="scientific">Basidiobolus ranarum</name>
    <dbReference type="NCBI Taxonomy" id="34480"/>
    <lineage>
        <taxon>Eukaryota</taxon>
        <taxon>Fungi</taxon>
        <taxon>Fungi incertae sedis</taxon>
        <taxon>Zoopagomycota</taxon>
        <taxon>Entomophthoromycotina</taxon>
        <taxon>Basidiobolomycetes</taxon>
        <taxon>Basidiobolales</taxon>
        <taxon>Basidiobolaceae</taxon>
        <taxon>Basidiobolus</taxon>
    </lineage>
</organism>
<dbReference type="Proteomes" id="UP001479436">
    <property type="component" value="Unassembled WGS sequence"/>
</dbReference>
<dbReference type="EMBL" id="JASJQH010007275">
    <property type="protein sequence ID" value="KAK9711521.1"/>
    <property type="molecule type" value="Genomic_DNA"/>
</dbReference>
<reference evidence="2 3" key="1">
    <citation type="submission" date="2023-04" db="EMBL/GenBank/DDBJ databases">
        <title>Genome of Basidiobolus ranarum AG-B5.</title>
        <authorList>
            <person name="Stajich J.E."/>
            <person name="Carter-House D."/>
            <person name="Gryganskyi A."/>
        </authorList>
    </citation>
    <scope>NUCLEOTIDE SEQUENCE [LARGE SCALE GENOMIC DNA]</scope>
    <source>
        <strain evidence="2 3">AG-B5</strain>
    </source>
</reference>
<evidence type="ECO:0000313" key="2">
    <source>
        <dbReference type="EMBL" id="KAK9711521.1"/>
    </source>
</evidence>
<feature type="region of interest" description="Disordered" evidence="1">
    <location>
        <begin position="1"/>
        <end position="32"/>
    </location>
</feature>
<comment type="caution">
    <text evidence="2">The sequence shown here is derived from an EMBL/GenBank/DDBJ whole genome shotgun (WGS) entry which is preliminary data.</text>
</comment>
<proteinExistence type="predicted"/>
<keyword evidence="3" id="KW-1185">Reference proteome</keyword>
<protein>
    <submittedName>
        <fullName evidence="2">Uncharacterized protein</fullName>
    </submittedName>
</protein>
<gene>
    <name evidence="2" type="ORF">K7432_007762</name>
</gene>
<name>A0ABR2VZM2_9FUNG</name>
<evidence type="ECO:0000313" key="3">
    <source>
        <dbReference type="Proteomes" id="UP001479436"/>
    </source>
</evidence>
<accession>A0ABR2VZM2</accession>
<sequence length="56" mass="6213">MRTPTTDNSPTADNQPLINPTEKPTRKHIPTKTLPHAEYIGSSLLQLLLEALTSFL</sequence>
<evidence type="ECO:0000256" key="1">
    <source>
        <dbReference type="SAM" id="MobiDB-lite"/>
    </source>
</evidence>